<dbReference type="InterPro" id="IPR020578">
    <property type="entry name" value="Aminotrans_V_PyrdxlP_BS"/>
</dbReference>
<comment type="similarity">
    <text evidence="4">Belongs to the class-V pyridoxal-phosphate-dependent aminotransferase family.</text>
</comment>
<comment type="caution">
    <text evidence="6">The sequence shown here is derived from an EMBL/GenBank/DDBJ whole genome shotgun (WGS) entry which is preliminary data.</text>
</comment>
<dbReference type="PANTHER" id="PTHR43586">
    <property type="entry name" value="CYSTEINE DESULFURASE"/>
    <property type="match status" value="1"/>
</dbReference>
<dbReference type="GO" id="GO:0008483">
    <property type="term" value="F:transaminase activity"/>
    <property type="evidence" value="ECO:0007669"/>
    <property type="project" value="UniProtKB-KW"/>
</dbReference>
<dbReference type="AlphaFoldDB" id="A0A9E2S7R0"/>
<evidence type="ECO:0000313" key="7">
    <source>
        <dbReference type="Proteomes" id="UP000812270"/>
    </source>
</evidence>
<dbReference type="EMBL" id="JAHSPG010000008">
    <property type="protein sequence ID" value="MBV4357771.1"/>
    <property type="molecule type" value="Genomic_DNA"/>
</dbReference>
<evidence type="ECO:0000256" key="3">
    <source>
        <dbReference type="ARBA" id="ARBA00050776"/>
    </source>
</evidence>
<dbReference type="RefSeq" id="WP_217791426.1">
    <property type="nucleotide sequence ID" value="NZ_JAHSPG010000008.1"/>
</dbReference>
<protein>
    <submittedName>
        <fullName evidence="6">Aminotransferase class V-fold PLP-dependent enzyme</fullName>
    </submittedName>
</protein>
<reference evidence="6" key="1">
    <citation type="submission" date="2021-06" db="EMBL/GenBank/DDBJ databases">
        <authorList>
            <person name="Huq M.A."/>
        </authorList>
    </citation>
    <scope>NUCLEOTIDE SEQUENCE</scope>
    <source>
        <strain evidence="6">MAH-26</strain>
    </source>
</reference>
<evidence type="ECO:0000256" key="2">
    <source>
        <dbReference type="ARBA" id="ARBA00022898"/>
    </source>
</evidence>
<comment type="cofactor">
    <cofactor evidence="1">
        <name>pyridoxal 5'-phosphate</name>
        <dbReference type="ChEBI" id="CHEBI:597326"/>
    </cofactor>
</comment>
<evidence type="ECO:0000256" key="1">
    <source>
        <dbReference type="ARBA" id="ARBA00001933"/>
    </source>
</evidence>
<accession>A0A9E2S7R0</accession>
<comment type="catalytic activity">
    <reaction evidence="3">
        <text>(sulfur carrier)-H + L-cysteine = (sulfur carrier)-SH + L-alanine</text>
        <dbReference type="Rhea" id="RHEA:43892"/>
        <dbReference type="Rhea" id="RHEA-COMP:14737"/>
        <dbReference type="Rhea" id="RHEA-COMP:14739"/>
        <dbReference type="ChEBI" id="CHEBI:29917"/>
        <dbReference type="ChEBI" id="CHEBI:35235"/>
        <dbReference type="ChEBI" id="CHEBI:57972"/>
        <dbReference type="ChEBI" id="CHEBI:64428"/>
        <dbReference type="EC" id="2.8.1.7"/>
    </reaction>
</comment>
<keyword evidence="6" id="KW-0808">Transferase</keyword>
<dbReference type="PANTHER" id="PTHR43586:SF8">
    <property type="entry name" value="CYSTEINE DESULFURASE 1, CHLOROPLASTIC"/>
    <property type="match status" value="1"/>
</dbReference>
<feature type="domain" description="Aminotransferase class V" evidence="5">
    <location>
        <begin position="101"/>
        <end position="400"/>
    </location>
</feature>
<sequence>MQRRSFLKDAGLLLTGASILPKISHSESLHNAPFKVDSWASVRQQFLLQTDYIHMALMLLASHPKPVRDAIDYHRKMLDANPCGYWESSYPTMEDSIMESAGKFFDVDPKEIALTDSTTMGLAMLYNGFRLTENDEVLTTVHDHYATEKSLEFAASKSNATIRRITLYEDAAKVSVDEIVTALTNAITPRTKLVAVTWVHSCTGVKLPIKAMTDAVKAVSAKHGRRIYFAVDGVHGTGIENFTMKDLGCDFFVASTHKWIFGPRGTGILWAKKDTWNQLSPTIPAFSNYAYGMWLGMVPEGKIPFGDWCTPGGFHSFEHRWALPKAFEFHTQIGRDKIESRSHELSTLLKKNLKEMKNITLHTPVSPSLSAAINCFDVAGFKDPDKVVAKLHEKKIIASSSPYRVSYVRLTPCILNSEEEVQTCVKALQTLKA</sequence>
<evidence type="ECO:0000256" key="4">
    <source>
        <dbReference type="RuleBase" id="RU004075"/>
    </source>
</evidence>
<dbReference type="PROSITE" id="PS00595">
    <property type="entry name" value="AA_TRANSFER_CLASS_5"/>
    <property type="match status" value="1"/>
</dbReference>
<gene>
    <name evidence="6" type="ORF">KTO63_11475</name>
</gene>
<keyword evidence="2" id="KW-0663">Pyridoxal phosphate</keyword>
<dbReference type="GO" id="GO:0031071">
    <property type="term" value="F:cysteine desulfurase activity"/>
    <property type="evidence" value="ECO:0007669"/>
    <property type="project" value="UniProtKB-EC"/>
</dbReference>
<organism evidence="6 7">
    <name type="scientific">Pinibacter aurantiacus</name>
    <dbReference type="NCBI Taxonomy" id="2851599"/>
    <lineage>
        <taxon>Bacteria</taxon>
        <taxon>Pseudomonadati</taxon>
        <taxon>Bacteroidota</taxon>
        <taxon>Chitinophagia</taxon>
        <taxon>Chitinophagales</taxon>
        <taxon>Chitinophagaceae</taxon>
        <taxon>Pinibacter</taxon>
    </lineage>
</organism>
<name>A0A9E2S7R0_9BACT</name>
<dbReference type="Pfam" id="PF00266">
    <property type="entry name" value="Aminotran_5"/>
    <property type="match status" value="1"/>
</dbReference>
<dbReference type="InterPro" id="IPR000192">
    <property type="entry name" value="Aminotrans_V_dom"/>
</dbReference>
<keyword evidence="6" id="KW-0032">Aminotransferase</keyword>
<evidence type="ECO:0000313" key="6">
    <source>
        <dbReference type="EMBL" id="MBV4357771.1"/>
    </source>
</evidence>
<evidence type="ECO:0000259" key="5">
    <source>
        <dbReference type="Pfam" id="PF00266"/>
    </source>
</evidence>
<keyword evidence="7" id="KW-1185">Reference proteome</keyword>
<dbReference type="Proteomes" id="UP000812270">
    <property type="component" value="Unassembled WGS sequence"/>
</dbReference>
<proteinExistence type="inferred from homology"/>